<dbReference type="Proteomes" id="UP000053424">
    <property type="component" value="Unassembled WGS sequence"/>
</dbReference>
<evidence type="ECO:0000313" key="2">
    <source>
        <dbReference type="Proteomes" id="UP000053424"/>
    </source>
</evidence>
<sequence>MPHFKYVRQMVSARSFRISVRSTSTSQRVALKAENSFKLSRRLQTAMFYAFRLCSSGPLEYYLLSLVGILSHLMGELGVSLQLLSRIESPSIQLFGSCTHGWCQKARRVRPAAHPVRSKMGLTRPRKHSKEFDCHPLRRSGAPYINSSTNRSLRYGPFCTTPSV</sequence>
<protein>
    <submittedName>
        <fullName evidence="1">Uncharacterized protein</fullName>
    </submittedName>
</protein>
<reference evidence="1 2" key="1">
    <citation type="submission" date="2014-04" db="EMBL/GenBank/DDBJ databases">
        <authorList>
            <consortium name="DOE Joint Genome Institute"/>
            <person name="Kuo A."/>
            <person name="Gay G."/>
            <person name="Dore J."/>
            <person name="Kohler A."/>
            <person name="Nagy L.G."/>
            <person name="Floudas D."/>
            <person name="Copeland A."/>
            <person name="Barry K.W."/>
            <person name="Cichocki N."/>
            <person name="Veneault-Fourrey C."/>
            <person name="LaButti K."/>
            <person name="Lindquist E.A."/>
            <person name="Lipzen A."/>
            <person name="Lundell T."/>
            <person name="Morin E."/>
            <person name="Murat C."/>
            <person name="Sun H."/>
            <person name="Tunlid A."/>
            <person name="Henrissat B."/>
            <person name="Grigoriev I.V."/>
            <person name="Hibbett D.S."/>
            <person name="Martin F."/>
            <person name="Nordberg H.P."/>
            <person name="Cantor M.N."/>
            <person name="Hua S.X."/>
        </authorList>
    </citation>
    <scope>NUCLEOTIDE SEQUENCE [LARGE SCALE GENOMIC DNA]</scope>
    <source>
        <strain evidence="2">h7</strain>
    </source>
</reference>
<dbReference type="AlphaFoldDB" id="A0A0C2XYR9"/>
<organism evidence="1 2">
    <name type="scientific">Hebeloma cylindrosporum</name>
    <dbReference type="NCBI Taxonomy" id="76867"/>
    <lineage>
        <taxon>Eukaryota</taxon>
        <taxon>Fungi</taxon>
        <taxon>Dikarya</taxon>
        <taxon>Basidiomycota</taxon>
        <taxon>Agaricomycotina</taxon>
        <taxon>Agaricomycetes</taxon>
        <taxon>Agaricomycetidae</taxon>
        <taxon>Agaricales</taxon>
        <taxon>Agaricineae</taxon>
        <taxon>Hymenogastraceae</taxon>
        <taxon>Hebeloma</taxon>
    </lineage>
</organism>
<evidence type="ECO:0000313" key="1">
    <source>
        <dbReference type="EMBL" id="KIM42768.1"/>
    </source>
</evidence>
<accession>A0A0C2XYR9</accession>
<dbReference type="HOGENOM" id="CLU_1619235_0_0_1"/>
<gene>
    <name evidence="1" type="ORF">M413DRAFT_123377</name>
</gene>
<dbReference type="EMBL" id="KN831777">
    <property type="protein sequence ID" value="KIM42768.1"/>
    <property type="molecule type" value="Genomic_DNA"/>
</dbReference>
<proteinExistence type="predicted"/>
<keyword evidence="2" id="KW-1185">Reference proteome</keyword>
<name>A0A0C2XYR9_HEBCY</name>
<reference evidence="2" key="2">
    <citation type="submission" date="2015-01" db="EMBL/GenBank/DDBJ databases">
        <title>Evolutionary Origins and Diversification of the Mycorrhizal Mutualists.</title>
        <authorList>
            <consortium name="DOE Joint Genome Institute"/>
            <consortium name="Mycorrhizal Genomics Consortium"/>
            <person name="Kohler A."/>
            <person name="Kuo A."/>
            <person name="Nagy L.G."/>
            <person name="Floudas D."/>
            <person name="Copeland A."/>
            <person name="Barry K.W."/>
            <person name="Cichocki N."/>
            <person name="Veneault-Fourrey C."/>
            <person name="LaButti K."/>
            <person name="Lindquist E.A."/>
            <person name="Lipzen A."/>
            <person name="Lundell T."/>
            <person name="Morin E."/>
            <person name="Murat C."/>
            <person name="Riley R."/>
            <person name="Ohm R."/>
            <person name="Sun H."/>
            <person name="Tunlid A."/>
            <person name="Henrissat B."/>
            <person name="Grigoriev I.V."/>
            <person name="Hibbett D.S."/>
            <person name="Martin F."/>
        </authorList>
    </citation>
    <scope>NUCLEOTIDE SEQUENCE [LARGE SCALE GENOMIC DNA]</scope>
    <source>
        <strain evidence="2">h7</strain>
    </source>
</reference>